<dbReference type="AlphaFoldDB" id="A0AAD5SUU8"/>
<reference evidence="2" key="1">
    <citation type="submission" date="2020-05" db="EMBL/GenBank/DDBJ databases">
        <title>Phylogenomic resolution of chytrid fungi.</title>
        <authorList>
            <person name="Stajich J.E."/>
            <person name="Amses K."/>
            <person name="Simmons R."/>
            <person name="Seto K."/>
            <person name="Myers J."/>
            <person name="Bonds A."/>
            <person name="Quandt C.A."/>
            <person name="Barry K."/>
            <person name="Liu P."/>
            <person name="Grigoriev I."/>
            <person name="Longcore J.E."/>
            <person name="James T.Y."/>
        </authorList>
    </citation>
    <scope>NUCLEOTIDE SEQUENCE</scope>
    <source>
        <strain evidence="2">JEL0513</strain>
    </source>
</reference>
<feature type="domain" description="N-acetyltransferase" evidence="1">
    <location>
        <begin position="77"/>
        <end position="219"/>
    </location>
</feature>
<evidence type="ECO:0000259" key="1">
    <source>
        <dbReference type="PROSITE" id="PS51186"/>
    </source>
</evidence>
<accession>A0AAD5SUU8</accession>
<dbReference type="GO" id="GO:0016747">
    <property type="term" value="F:acyltransferase activity, transferring groups other than amino-acyl groups"/>
    <property type="evidence" value="ECO:0007669"/>
    <property type="project" value="InterPro"/>
</dbReference>
<protein>
    <recommendedName>
        <fullName evidence="1">N-acetyltransferase domain-containing protein</fullName>
    </recommendedName>
</protein>
<evidence type="ECO:0000313" key="2">
    <source>
        <dbReference type="EMBL" id="KAJ3107771.1"/>
    </source>
</evidence>
<comment type="caution">
    <text evidence="2">The sequence shown here is derived from an EMBL/GenBank/DDBJ whole genome shotgun (WGS) entry which is preliminary data.</text>
</comment>
<evidence type="ECO:0000313" key="3">
    <source>
        <dbReference type="Proteomes" id="UP001211907"/>
    </source>
</evidence>
<organism evidence="2 3">
    <name type="scientific">Physocladia obscura</name>
    <dbReference type="NCBI Taxonomy" id="109957"/>
    <lineage>
        <taxon>Eukaryota</taxon>
        <taxon>Fungi</taxon>
        <taxon>Fungi incertae sedis</taxon>
        <taxon>Chytridiomycota</taxon>
        <taxon>Chytridiomycota incertae sedis</taxon>
        <taxon>Chytridiomycetes</taxon>
        <taxon>Chytridiales</taxon>
        <taxon>Chytriomycetaceae</taxon>
        <taxon>Physocladia</taxon>
    </lineage>
</organism>
<dbReference type="InterPro" id="IPR000182">
    <property type="entry name" value="GNAT_dom"/>
</dbReference>
<dbReference type="Proteomes" id="UP001211907">
    <property type="component" value="Unassembled WGS sequence"/>
</dbReference>
<dbReference type="InterPro" id="IPR016181">
    <property type="entry name" value="Acyl_CoA_acyltransferase"/>
</dbReference>
<sequence length="219" mass="24483">MPANLDGIALRRSALFDASTLNAKLLANWTNPPYGPTAWEFWHKESVLHPATDFAFCAVETSTGRIIGSIISRFRDTTFRPSDLVRPFALTEVEKEEVQWRAYSDAERENIEVFMNMSGERYEAGAIEAQQFLPEGRAFLHVRQMMVDEDFRGRGIGGALLGLVLAEARARGCAVQLESWGKGRAFYKKYGSTDAGPIFPVGFDGKVADVEQSCMVWYV</sequence>
<dbReference type="EMBL" id="JADGJH010001894">
    <property type="protein sequence ID" value="KAJ3107771.1"/>
    <property type="molecule type" value="Genomic_DNA"/>
</dbReference>
<dbReference type="Pfam" id="PF13508">
    <property type="entry name" value="Acetyltransf_7"/>
    <property type="match status" value="1"/>
</dbReference>
<dbReference type="SUPFAM" id="SSF55729">
    <property type="entry name" value="Acyl-CoA N-acyltransferases (Nat)"/>
    <property type="match status" value="1"/>
</dbReference>
<dbReference type="Gene3D" id="3.40.630.30">
    <property type="match status" value="1"/>
</dbReference>
<keyword evidence="3" id="KW-1185">Reference proteome</keyword>
<dbReference type="CDD" id="cd04301">
    <property type="entry name" value="NAT_SF"/>
    <property type="match status" value="1"/>
</dbReference>
<name>A0AAD5SUU8_9FUNG</name>
<gene>
    <name evidence="2" type="ORF">HK100_003529</name>
</gene>
<dbReference type="PROSITE" id="PS51186">
    <property type="entry name" value="GNAT"/>
    <property type="match status" value="1"/>
</dbReference>
<proteinExistence type="predicted"/>
<feature type="non-terminal residue" evidence="2">
    <location>
        <position position="219"/>
    </location>
</feature>